<name>A0ABP9EPL9_9PSEU</name>
<keyword evidence="5" id="KW-1185">Reference proteome</keyword>
<feature type="chain" id="PRO_5047520391" evidence="3">
    <location>
        <begin position="32"/>
        <end position="287"/>
    </location>
</feature>
<feature type="compositionally biased region" description="Low complexity" evidence="1">
    <location>
        <begin position="113"/>
        <end position="141"/>
    </location>
</feature>
<organism evidence="4 5">
    <name type="scientific">Actinomycetospora straminea</name>
    <dbReference type="NCBI Taxonomy" id="663607"/>
    <lineage>
        <taxon>Bacteria</taxon>
        <taxon>Bacillati</taxon>
        <taxon>Actinomycetota</taxon>
        <taxon>Actinomycetes</taxon>
        <taxon>Pseudonocardiales</taxon>
        <taxon>Pseudonocardiaceae</taxon>
        <taxon>Actinomycetospora</taxon>
    </lineage>
</organism>
<keyword evidence="2" id="KW-0812">Transmembrane</keyword>
<proteinExistence type="predicted"/>
<evidence type="ECO:0000313" key="4">
    <source>
        <dbReference type="EMBL" id="GAA4877784.1"/>
    </source>
</evidence>
<dbReference type="EMBL" id="BAABHQ010000007">
    <property type="protein sequence ID" value="GAA4877784.1"/>
    <property type="molecule type" value="Genomic_DNA"/>
</dbReference>
<keyword evidence="2" id="KW-0472">Membrane</keyword>
<gene>
    <name evidence="4" type="ORF">GCM10023203_30290</name>
</gene>
<feature type="region of interest" description="Disordered" evidence="1">
    <location>
        <begin position="77"/>
        <end position="168"/>
    </location>
</feature>
<accession>A0ABP9EPL9</accession>
<evidence type="ECO:0000256" key="1">
    <source>
        <dbReference type="SAM" id="MobiDB-lite"/>
    </source>
</evidence>
<evidence type="ECO:0000256" key="2">
    <source>
        <dbReference type="SAM" id="Phobius"/>
    </source>
</evidence>
<sequence>MLVRPGRLLPSVIVGALVTGALALGAGVASAAEECKVDGQSFAVRGLLTADSGGRCLLSLVPASLAQVQAFLEEAAPTTVPATGSTENDSSSGGGTGSTGPDPITDTIDDVVDGVTGSNGSTGSDGSSSGGPDSEPASSGNGSTGSGGSDTGAPAGGPGAGAPPASALPAPDVRGLAAPMAAAAPGGLAAMVPTLNFGAPNVGLLAPLGSPLRPLTGISPASPVTTTSDVQAMAVDSVPGGLGTPAVVGTLILSALAAFALRHRVLHRARKAAEADTVERPVPAPVS</sequence>
<feature type="compositionally biased region" description="Gly residues" evidence="1">
    <location>
        <begin position="142"/>
        <end position="160"/>
    </location>
</feature>
<evidence type="ECO:0000256" key="3">
    <source>
        <dbReference type="SAM" id="SignalP"/>
    </source>
</evidence>
<feature type="transmembrane region" description="Helical" evidence="2">
    <location>
        <begin position="242"/>
        <end position="261"/>
    </location>
</feature>
<feature type="signal peptide" evidence="3">
    <location>
        <begin position="1"/>
        <end position="31"/>
    </location>
</feature>
<comment type="caution">
    <text evidence="4">The sequence shown here is derived from an EMBL/GenBank/DDBJ whole genome shotgun (WGS) entry which is preliminary data.</text>
</comment>
<protein>
    <submittedName>
        <fullName evidence="4">Uncharacterized protein</fullName>
    </submittedName>
</protein>
<evidence type="ECO:0000313" key="5">
    <source>
        <dbReference type="Proteomes" id="UP001500457"/>
    </source>
</evidence>
<dbReference type="Proteomes" id="UP001500457">
    <property type="component" value="Unassembled WGS sequence"/>
</dbReference>
<reference evidence="5" key="1">
    <citation type="journal article" date="2019" name="Int. J. Syst. Evol. Microbiol.">
        <title>The Global Catalogue of Microorganisms (GCM) 10K type strain sequencing project: providing services to taxonomists for standard genome sequencing and annotation.</title>
        <authorList>
            <consortium name="The Broad Institute Genomics Platform"/>
            <consortium name="The Broad Institute Genome Sequencing Center for Infectious Disease"/>
            <person name="Wu L."/>
            <person name="Ma J."/>
        </authorList>
    </citation>
    <scope>NUCLEOTIDE SEQUENCE [LARGE SCALE GENOMIC DNA]</scope>
    <source>
        <strain evidence="5">JCM 17983</strain>
    </source>
</reference>
<keyword evidence="3" id="KW-0732">Signal</keyword>
<keyword evidence="2" id="KW-1133">Transmembrane helix</keyword>